<reference evidence="1" key="1">
    <citation type="submission" date="2020-08" db="EMBL/GenBank/DDBJ databases">
        <title>Genome sequencing and assembly of the red palm weevil Rhynchophorus ferrugineus.</title>
        <authorList>
            <person name="Dias G.B."/>
            <person name="Bergman C.M."/>
            <person name="Manee M."/>
        </authorList>
    </citation>
    <scope>NUCLEOTIDE SEQUENCE</scope>
    <source>
        <strain evidence="1">AA-2017</strain>
        <tissue evidence="1">Whole larva</tissue>
    </source>
</reference>
<comment type="caution">
    <text evidence="1">The sequence shown here is derived from an EMBL/GenBank/DDBJ whole genome shotgun (WGS) entry which is preliminary data.</text>
</comment>
<organism evidence="1 2">
    <name type="scientific">Rhynchophorus ferrugineus</name>
    <name type="common">Red palm weevil</name>
    <name type="synonym">Curculio ferrugineus</name>
    <dbReference type="NCBI Taxonomy" id="354439"/>
    <lineage>
        <taxon>Eukaryota</taxon>
        <taxon>Metazoa</taxon>
        <taxon>Ecdysozoa</taxon>
        <taxon>Arthropoda</taxon>
        <taxon>Hexapoda</taxon>
        <taxon>Insecta</taxon>
        <taxon>Pterygota</taxon>
        <taxon>Neoptera</taxon>
        <taxon>Endopterygota</taxon>
        <taxon>Coleoptera</taxon>
        <taxon>Polyphaga</taxon>
        <taxon>Cucujiformia</taxon>
        <taxon>Curculionidae</taxon>
        <taxon>Dryophthorinae</taxon>
        <taxon>Rhynchophorus</taxon>
    </lineage>
</organism>
<protein>
    <submittedName>
        <fullName evidence="1">Uncharacterized protein</fullName>
    </submittedName>
</protein>
<dbReference type="AlphaFoldDB" id="A0A834M7G9"/>
<evidence type="ECO:0000313" key="1">
    <source>
        <dbReference type="EMBL" id="KAF7267839.1"/>
    </source>
</evidence>
<evidence type="ECO:0000313" key="2">
    <source>
        <dbReference type="Proteomes" id="UP000625711"/>
    </source>
</evidence>
<accession>A0A834M7G9</accession>
<gene>
    <name evidence="1" type="ORF">GWI33_018966</name>
</gene>
<sequence>MLCRDAIRLPRWRKRILVDAKGQFVENDSDVVDHLPIKLEHLQFDCGRSYRVSWVPLAVGWMLGREIALRSPFCIFNQSENQ</sequence>
<dbReference type="Proteomes" id="UP000625711">
    <property type="component" value="Unassembled WGS sequence"/>
</dbReference>
<keyword evidence="2" id="KW-1185">Reference proteome</keyword>
<dbReference type="EMBL" id="JAACXV010014381">
    <property type="protein sequence ID" value="KAF7267839.1"/>
    <property type="molecule type" value="Genomic_DNA"/>
</dbReference>
<name>A0A834M7G9_RHYFE</name>
<proteinExistence type="predicted"/>